<proteinExistence type="predicted"/>
<dbReference type="Proteomes" id="UP000008888">
    <property type="component" value="Chromosome"/>
</dbReference>
<protein>
    <recommendedName>
        <fullName evidence="3">Hyaluronidase</fullName>
    </recommendedName>
</protein>
<reference evidence="1 2" key="1">
    <citation type="journal article" date="2011" name="J. Bacteriol.">
        <title>Complete Genome Sequence of the Aerobic Marine Methanotroph Methylomonas methanica MC09.</title>
        <authorList>
            <person name="Boden R."/>
            <person name="Cunliffe M."/>
            <person name="Scanlan J."/>
            <person name="Moussard H."/>
            <person name="Kits K.D."/>
            <person name="Klotz M.G."/>
            <person name="Jetten M.S."/>
            <person name="Vuilleumier S."/>
            <person name="Han J."/>
            <person name="Peters L."/>
            <person name="Mikhailova N."/>
            <person name="Teshima H."/>
            <person name="Tapia R."/>
            <person name="Kyrpides N."/>
            <person name="Ivanova N."/>
            <person name="Pagani I."/>
            <person name="Cheng J.F."/>
            <person name="Goodwin L."/>
            <person name="Han C."/>
            <person name="Hauser L."/>
            <person name="Land M.L."/>
            <person name="Lapidus A."/>
            <person name="Lucas S."/>
            <person name="Pitluck S."/>
            <person name="Woyke T."/>
            <person name="Stein L."/>
            <person name="Murrell J.C."/>
        </authorList>
    </citation>
    <scope>NUCLEOTIDE SEQUENCE [LARGE SCALE GENOMIC DNA]</scope>
    <source>
        <strain evidence="1 2">MC09</strain>
    </source>
</reference>
<reference key="2">
    <citation type="submission" date="2011-05" db="EMBL/GenBank/DDBJ databases">
        <title>Complete genome sequence of the aerobic marine methanotroph Methylomonas methanica MC09.</title>
        <authorList>
            <person name="Boden R."/>
            <person name="Cunliffe M."/>
            <person name="Scanlan J."/>
            <person name="Moussard H."/>
            <person name="Kits K.D."/>
            <person name="Klotz M."/>
            <person name="Jetten M."/>
            <person name="Vuilleumier S."/>
            <person name="Han J."/>
            <person name="Peters L."/>
            <person name="Mikhailova N."/>
            <person name="Teshima H."/>
            <person name="Tapia R."/>
            <person name="Kyrpides N."/>
            <person name="Ivanova N."/>
            <person name="Pagani I."/>
            <person name="Cheng J.-F."/>
            <person name="Goodwin L."/>
            <person name="Han C."/>
            <person name="Hauser L."/>
            <person name="Land M."/>
            <person name="Lapidus A."/>
            <person name="Lucas S."/>
            <person name="Pitluck S."/>
            <person name="Woyke T."/>
            <person name="Stein L.Y."/>
            <person name="Murrell C."/>
        </authorList>
    </citation>
    <scope>NUCLEOTIDE SEQUENCE</scope>
    <source>
        <strain>MC09</strain>
    </source>
</reference>
<accession>G0A1G9</accession>
<gene>
    <name evidence="1" type="ordered locus">Metme_0417</name>
</gene>
<dbReference type="RefSeq" id="WP_013817135.1">
    <property type="nucleotide sequence ID" value="NC_015572.1"/>
</dbReference>
<name>G0A1G9_METMM</name>
<evidence type="ECO:0008006" key="3">
    <source>
        <dbReference type="Google" id="ProtNLM"/>
    </source>
</evidence>
<sequence>MQAILKVDRALKFVIVLGYMFTSAGMSQAAGIISSPTFRVYNVGIYNNTPDLSQYNIGEIKIVYPNEIWLDGTDNRFPPSDVILRESVRRVYNKISSDVEYICLDIENWPVVGQPDRVAISKAYYIDIVKRFKQMMPGKKIGLYGVLPIRNYYDAINTNKPGYHKWIASVESLSEIANEVDVIFPSLYTFTDNRRDWVKYAESNIQAAKRFNKPIIPLIWPQYHQSNRLVGLKYIPADFWRLQLETIAENADGVAIWGGWDVKNKRKQDWNVNAEWWSVVLDFMRRYRLLI</sequence>
<keyword evidence="2" id="KW-1185">Reference proteome</keyword>
<dbReference type="AlphaFoldDB" id="G0A1G9"/>
<dbReference type="STRING" id="857087.Metme_0417"/>
<organism evidence="1 2">
    <name type="scientific">Methylomonas methanica (strain DSM 25384 / MC09)</name>
    <dbReference type="NCBI Taxonomy" id="857087"/>
    <lineage>
        <taxon>Bacteria</taxon>
        <taxon>Pseudomonadati</taxon>
        <taxon>Pseudomonadota</taxon>
        <taxon>Gammaproteobacteria</taxon>
        <taxon>Methylococcales</taxon>
        <taxon>Methylococcaceae</taxon>
        <taxon>Methylomonas</taxon>
    </lineage>
</organism>
<dbReference type="Gene3D" id="3.20.20.70">
    <property type="entry name" value="Aldolase class I"/>
    <property type="match status" value="1"/>
</dbReference>
<evidence type="ECO:0000313" key="1">
    <source>
        <dbReference type="EMBL" id="AEF98862.1"/>
    </source>
</evidence>
<dbReference type="InterPro" id="IPR013785">
    <property type="entry name" value="Aldolase_TIM"/>
</dbReference>
<reference evidence="2" key="3">
    <citation type="submission" date="2011-05" db="EMBL/GenBank/DDBJ databases">
        <title>Complete sequence of Methylomonas methanica MC09.</title>
        <authorList>
            <consortium name="US DOE Joint Genome Institute"/>
            <person name="Lucas S."/>
            <person name="Han J."/>
            <person name="Lapidus A."/>
            <person name="Cheng J.-F."/>
            <person name="Goodwin L."/>
            <person name="Pitluck S."/>
            <person name="Peters L."/>
            <person name="Mikhailova N."/>
            <person name="Teshima H."/>
            <person name="Han C."/>
            <person name="Tapia R."/>
            <person name="Land M."/>
            <person name="Hauser L."/>
            <person name="Kyrpides N."/>
            <person name="Ivanova N."/>
            <person name="Pagani I."/>
            <person name="Stein L."/>
            <person name="Woyke T."/>
        </authorList>
    </citation>
    <scope>NUCLEOTIDE SEQUENCE [LARGE SCALE GENOMIC DNA]</scope>
    <source>
        <strain evidence="2">MC09</strain>
    </source>
</reference>
<dbReference type="EMBL" id="CP002738">
    <property type="protein sequence ID" value="AEF98862.1"/>
    <property type="molecule type" value="Genomic_DNA"/>
</dbReference>
<dbReference type="KEGG" id="mmt:Metme_0417"/>
<dbReference type="OrthoDB" id="9002634at2"/>
<evidence type="ECO:0000313" key="2">
    <source>
        <dbReference type="Proteomes" id="UP000008888"/>
    </source>
</evidence>
<dbReference type="eggNOG" id="ENOG5032DYJ">
    <property type="taxonomic scope" value="Bacteria"/>
</dbReference>
<dbReference type="HOGENOM" id="CLU_955826_0_0_6"/>